<keyword evidence="1" id="KW-1133">Transmembrane helix</keyword>
<name>A0A927MG15_9BACL</name>
<keyword evidence="1" id="KW-0472">Membrane</keyword>
<evidence type="ECO:0000313" key="2">
    <source>
        <dbReference type="EMBL" id="MBE1553198.1"/>
    </source>
</evidence>
<dbReference type="EMBL" id="JADBEL010000001">
    <property type="protein sequence ID" value="MBE1553198.1"/>
    <property type="molecule type" value="Genomic_DNA"/>
</dbReference>
<evidence type="ECO:0000256" key="1">
    <source>
        <dbReference type="SAM" id="Phobius"/>
    </source>
</evidence>
<dbReference type="AlphaFoldDB" id="A0A927MG15"/>
<reference evidence="2" key="1">
    <citation type="submission" date="2020-10" db="EMBL/GenBank/DDBJ databases">
        <title>Genomic Encyclopedia of Type Strains, Phase IV (KMG-IV): sequencing the most valuable type-strain genomes for metagenomic binning, comparative biology and taxonomic classification.</title>
        <authorList>
            <person name="Goeker M."/>
        </authorList>
    </citation>
    <scope>NUCLEOTIDE SEQUENCE</scope>
    <source>
        <strain evidence="2">DSM 13886</strain>
    </source>
</reference>
<protein>
    <submittedName>
        <fullName evidence="2">Uncharacterized protein</fullName>
    </submittedName>
</protein>
<feature type="transmembrane region" description="Helical" evidence="1">
    <location>
        <begin position="37"/>
        <end position="60"/>
    </location>
</feature>
<keyword evidence="1" id="KW-0812">Transmembrane</keyword>
<organism evidence="2 3">
    <name type="scientific">Sporosarcina limicola</name>
    <dbReference type="NCBI Taxonomy" id="34101"/>
    <lineage>
        <taxon>Bacteria</taxon>
        <taxon>Bacillati</taxon>
        <taxon>Bacillota</taxon>
        <taxon>Bacilli</taxon>
        <taxon>Bacillales</taxon>
        <taxon>Caryophanaceae</taxon>
        <taxon>Sporosarcina</taxon>
    </lineage>
</organism>
<evidence type="ECO:0000313" key="3">
    <source>
        <dbReference type="Proteomes" id="UP000658225"/>
    </source>
</evidence>
<accession>A0A927MG15</accession>
<gene>
    <name evidence="2" type="ORF">H4683_000267</name>
</gene>
<sequence>MKREDIFREFGLIDENLIKAAENSGVKVRKKGISKMWIALVSCLVLYCSTSTVLLAMAYYEKHDAEPYLRYLTAENMELQPVTHYDANKFLQALKSDNNEHVYVAINRLVETFNDERLREKALHELHPFLESDNQKIADASAFAIDILSKGYKGTTILQLADGSKIFTLFNNYSDYGSQNVIWRIKDDVLEEYYHFPAPSLYIRKMIPSPDQKSIAVVTVSNKSEFIQIINVEEGINSPELVESARIKYGAQKELETWIRTDHENYSYVNNIAWKDDNTLQFEASLAYENTEIIENVTVTYQFSNKVMEVKELNESR</sequence>
<proteinExistence type="predicted"/>
<keyword evidence="3" id="KW-1185">Reference proteome</keyword>
<dbReference type="RefSeq" id="WP_192597015.1">
    <property type="nucleotide sequence ID" value="NZ_JADBEL010000001.1"/>
</dbReference>
<dbReference type="Proteomes" id="UP000658225">
    <property type="component" value="Unassembled WGS sequence"/>
</dbReference>
<comment type="caution">
    <text evidence="2">The sequence shown here is derived from an EMBL/GenBank/DDBJ whole genome shotgun (WGS) entry which is preliminary data.</text>
</comment>